<proteinExistence type="predicted"/>
<protein>
    <submittedName>
        <fullName evidence="1">Uncharacterized protein</fullName>
    </submittedName>
</protein>
<evidence type="ECO:0000313" key="2">
    <source>
        <dbReference type="Proteomes" id="UP001552299"/>
    </source>
</evidence>
<dbReference type="AlphaFoldDB" id="A0ABD0UHH6"/>
<sequence>MTCTPIACWNIRGFNNPDKVRHCKDLVNSYSLKFLCILEAKIQLQSSLDPWLIGLLREKTTWGFSMPD</sequence>
<dbReference type="Gene3D" id="3.60.10.10">
    <property type="entry name" value="Endonuclease/exonuclease/phosphatase"/>
    <property type="match status" value="1"/>
</dbReference>
<dbReference type="InterPro" id="IPR036691">
    <property type="entry name" value="Endo/exonu/phosph_ase_sf"/>
</dbReference>
<dbReference type="EMBL" id="JANQDX010000014">
    <property type="protein sequence ID" value="KAL0912039.1"/>
    <property type="molecule type" value="Genomic_DNA"/>
</dbReference>
<evidence type="ECO:0000313" key="1">
    <source>
        <dbReference type="EMBL" id="KAL0912039.1"/>
    </source>
</evidence>
<name>A0ABD0UHH6_DENTH</name>
<gene>
    <name evidence="1" type="ORF">M5K25_017982</name>
</gene>
<organism evidence="1 2">
    <name type="scientific">Dendrobium thyrsiflorum</name>
    <name type="common">Pinecone-like raceme dendrobium</name>
    <name type="synonym">Orchid</name>
    <dbReference type="NCBI Taxonomy" id="117978"/>
    <lineage>
        <taxon>Eukaryota</taxon>
        <taxon>Viridiplantae</taxon>
        <taxon>Streptophyta</taxon>
        <taxon>Embryophyta</taxon>
        <taxon>Tracheophyta</taxon>
        <taxon>Spermatophyta</taxon>
        <taxon>Magnoliopsida</taxon>
        <taxon>Liliopsida</taxon>
        <taxon>Asparagales</taxon>
        <taxon>Orchidaceae</taxon>
        <taxon>Epidendroideae</taxon>
        <taxon>Malaxideae</taxon>
        <taxon>Dendrobiinae</taxon>
        <taxon>Dendrobium</taxon>
    </lineage>
</organism>
<comment type="caution">
    <text evidence="1">The sequence shown here is derived from an EMBL/GenBank/DDBJ whole genome shotgun (WGS) entry which is preliminary data.</text>
</comment>
<accession>A0ABD0UHH6</accession>
<reference evidence="1 2" key="1">
    <citation type="journal article" date="2024" name="Plant Biotechnol. J.">
        <title>Dendrobium thyrsiflorum genome and its molecular insights into genes involved in important horticultural traits.</title>
        <authorList>
            <person name="Chen B."/>
            <person name="Wang J.Y."/>
            <person name="Zheng P.J."/>
            <person name="Li K.L."/>
            <person name="Liang Y.M."/>
            <person name="Chen X.F."/>
            <person name="Zhang C."/>
            <person name="Zhao X."/>
            <person name="He X."/>
            <person name="Zhang G.Q."/>
            <person name="Liu Z.J."/>
            <person name="Xu Q."/>
        </authorList>
    </citation>
    <scope>NUCLEOTIDE SEQUENCE [LARGE SCALE GENOMIC DNA]</scope>
    <source>
        <strain evidence="1">GZMU011</strain>
    </source>
</reference>
<dbReference type="SUPFAM" id="SSF56219">
    <property type="entry name" value="DNase I-like"/>
    <property type="match status" value="1"/>
</dbReference>
<keyword evidence="2" id="KW-1185">Reference proteome</keyword>
<dbReference type="Proteomes" id="UP001552299">
    <property type="component" value="Unassembled WGS sequence"/>
</dbReference>